<accession>L7M9I1</accession>
<proteinExistence type="evidence at transcript level"/>
<dbReference type="Pfam" id="PF02098">
    <property type="entry name" value="His_binding"/>
    <property type="match status" value="1"/>
</dbReference>
<organism evidence="2">
    <name type="scientific">Rhipicephalus pulchellus</name>
    <name type="common">Yellow backed tick</name>
    <name type="synonym">Dermacentor pulchellus</name>
    <dbReference type="NCBI Taxonomy" id="72859"/>
    <lineage>
        <taxon>Eukaryota</taxon>
        <taxon>Metazoa</taxon>
        <taxon>Ecdysozoa</taxon>
        <taxon>Arthropoda</taxon>
        <taxon>Chelicerata</taxon>
        <taxon>Arachnida</taxon>
        <taxon>Acari</taxon>
        <taxon>Parasitiformes</taxon>
        <taxon>Ixodida</taxon>
        <taxon>Ixodoidea</taxon>
        <taxon>Ixodidae</taxon>
        <taxon>Rhipicephalinae</taxon>
        <taxon>Rhipicephalus</taxon>
        <taxon>Rhipicephalus</taxon>
    </lineage>
</organism>
<dbReference type="SUPFAM" id="SSF50814">
    <property type="entry name" value="Lipocalins"/>
    <property type="match status" value="1"/>
</dbReference>
<sequence length="188" mass="21843">MYIILFSILASAIFIMAPGQRDPRPYPRGYSMPLRSQEPLYLMGYSSALNNSNITCVNTTFSSRTSQVVQRFVHFNWKVDGHWFKVNWNVTLYLPKSPLVLTVNLTPSEYLKLYAGAKDQYKIKYYNDHCVILGDAIEDIWVKPACSLWVKRNRTKNIPRMCKLYFESNCNDTHILDSSYWENCNGTS</sequence>
<reference evidence="2" key="2">
    <citation type="journal article" date="2015" name="J. Proteomics">
        <title>Sexual differences in the sialomes of the zebra tick, Rhipicephalus pulchellus.</title>
        <authorList>
            <person name="Tan A.W."/>
            <person name="Francischetti I.M."/>
            <person name="Slovak M."/>
            <person name="Kini R.M."/>
            <person name="Ribeiro J.M."/>
        </authorList>
    </citation>
    <scope>NUCLEOTIDE SEQUENCE</scope>
    <source>
        <tissue evidence="2">Salivary gland</tissue>
    </source>
</reference>
<dbReference type="AlphaFoldDB" id="L7M9I1"/>
<name>L7M9I1_RHIPC</name>
<dbReference type="EMBL" id="GACK01004344">
    <property type="protein sequence ID" value="JAA60690.1"/>
    <property type="molecule type" value="mRNA"/>
</dbReference>
<evidence type="ECO:0000256" key="1">
    <source>
        <dbReference type="SAM" id="SignalP"/>
    </source>
</evidence>
<dbReference type="GO" id="GO:0030682">
    <property type="term" value="P:symbiont-mediated perturbation of host defenses"/>
    <property type="evidence" value="ECO:0007669"/>
    <property type="project" value="InterPro"/>
</dbReference>
<dbReference type="Gene3D" id="2.40.128.20">
    <property type="match status" value="1"/>
</dbReference>
<reference evidence="2" key="1">
    <citation type="submission" date="2012-11" db="EMBL/GenBank/DDBJ databases">
        <authorList>
            <person name="Lucero-Rivera Y.E."/>
            <person name="Tovar-Ramirez D."/>
        </authorList>
    </citation>
    <scope>NUCLEOTIDE SEQUENCE</scope>
    <source>
        <tissue evidence="2">Salivary gland</tissue>
    </source>
</reference>
<dbReference type="InterPro" id="IPR002970">
    <property type="entry name" value="Tick_his-bd"/>
</dbReference>
<dbReference type="GO" id="GO:0043176">
    <property type="term" value="F:amine binding"/>
    <property type="evidence" value="ECO:0007669"/>
    <property type="project" value="InterPro"/>
</dbReference>
<dbReference type="InterPro" id="IPR012674">
    <property type="entry name" value="Calycin"/>
</dbReference>
<protein>
    <submittedName>
        <fullName evidence="2">Putative group viii salivary lipocalin</fullName>
    </submittedName>
</protein>
<evidence type="ECO:0000313" key="2">
    <source>
        <dbReference type="EMBL" id="JAA60690.1"/>
    </source>
</evidence>
<keyword evidence="1" id="KW-0732">Signal</keyword>
<feature type="signal peptide" evidence="1">
    <location>
        <begin position="1"/>
        <end position="19"/>
    </location>
</feature>
<feature type="chain" id="PRO_5003981089" evidence="1">
    <location>
        <begin position="20"/>
        <end position="188"/>
    </location>
</feature>